<dbReference type="GO" id="GO:0003676">
    <property type="term" value="F:nucleic acid binding"/>
    <property type="evidence" value="ECO:0007669"/>
    <property type="project" value="InterPro"/>
</dbReference>
<dbReference type="Gene3D" id="3.40.570.10">
    <property type="entry name" value="Extracellular Endonuclease, subunit A"/>
    <property type="match status" value="1"/>
</dbReference>
<dbReference type="PANTHER" id="PTHR21472">
    <property type="entry name" value="ENDONUCLEASE DOMAIN-CONTAINING 1 PROTEIN ENDOD1"/>
    <property type="match status" value="1"/>
</dbReference>
<dbReference type="Ensembl" id="ENSCCRT00010095410.1">
    <property type="protein sequence ID" value="ENSCCRP00010086024.1"/>
    <property type="gene ID" value="ENSCCRG00010037544.1"/>
</dbReference>
<accession>A0A8C1N431</accession>
<dbReference type="SMART" id="SM00477">
    <property type="entry name" value="NUC"/>
    <property type="match status" value="1"/>
</dbReference>
<evidence type="ECO:0000313" key="5">
    <source>
        <dbReference type="Proteomes" id="UP000694427"/>
    </source>
</evidence>
<sequence>MFVLGLLTYIVLRAFSAQAKVVTSFSECDEFFYKATEPRGMDQNGKKICQMLQYAGFYYATLYSVPQRIPLYSAYRFDPTCSNSAGRTNNWHIEPQISQPESRTEYMIFEKDSDVDIIKGKQAISSDYSDTGYDRGHLNPNSFQCDQGRTATFTLTNAAPMDACFNRVHWKSWESTLKSFLKTKLASDLSLATAYIVTGTVPDVNVRIPQREISKDPERVTVPSHIWTAVCYKHKLDGTKSFSFGYMGRNQPEGGIILMRISNLNKQLSGLYREFTKTHTQSIEIFDDCFADNELDEVEYVFQKLMNLPVNAVMNSVVENTYNTLKRAVSSDSVPKKKVKVTELIAKLAFDSLRIYSSMAEELKIFSKSVCLIIKARKSTTYSDLRKRDISSQATDAVECQLVPEKQTAADGSPCLSDPKCSSTCQCNTGGENKPCCSSPCLYQGTLNSYRCYSGQKRIACSPQYSLITVKGKRCLENHPCATYGYDYYWCKTGHGYIKDDWDYCSPPLWSSKAKNGKYCQINHACAKYDESQPWCYTDDGKENKCCISDDCYSAVNGKTCKSDHLCGYHGEKYLWCRTTDGKWDYCCTNCG</sequence>
<protein>
    <submittedName>
        <fullName evidence="4">Si:ch211-165i18.2</fullName>
    </submittedName>
</protein>
<dbReference type="InterPro" id="IPR044925">
    <property type="entry name" value="His-Me_finger_sf"/>
</dbReference>
<dbReference type="GO" id="GO:0016787">
    <property type="term" value="F:hydrolase activity"/>
    <property type="evidence" value="ECO:0007669"/>
    <property type="project" value="InterPro"/>
</dbReference>
<dbReference type="Pfam" id="PF01223">
    <property type="entry name" value="Endonuclease_NS"/>
    <property type="match status" value="1"/>
</dbReference>
<reference evidence="4" key="1">
    <citation type="submission" date="2025-08" db="UniProtKB">
        <authorList>
            <consortium name="Ensembl"/>
        </authorList>
    </citation>
    <scope>IDENTIFICATION</scope>
</reference>
<dbReference type="InterPro" id="IPR020821">
    <property type="entry name" value="ENPP1-3/EXOG-like_nuc-like"/>
</dbReference>
<keyword evidence="1" id="KW-0732">Signal</keyword>
<dbReference type="Proteomes" id="UP000694427">
    <property type="component" value="Unplaced"/>
</dbReference>
<evidence type="ECO:0000313" key="4">
    <source>
        <dbReference type="Ensembl" id="ENSCCRP00010086024.1"/>
    </source>
</evidence>
<dbReference type="AlphaFoldDB" id="A0A8C1N431"/>
<name>A0A8C1N431_CYPCA</name>
<dbReference type="InterPro" id="IPR001604">
    <property type="entry name" value="Endo_G_ENPP1-like_dom"/>
</dbReference>
<reference evidence="4" key="2">
    <citation type="submission" date="2025-09" db="UniProtKB">
        <authorList>
            <consortium name="Ensembl"/>
        </authorList>
    </citation>
    <scope>IDENTIFICATION</scope>
</reference>
<feature type="signal peptide" evidence="1">
    <location>
        <begin position="1"/>
        <end position="19"/>
    </location>
</feature>
<evidence type="ECO:0000259" key="2">
    <source>
        <dbReference type="SMART" id="SM00477"/>
    </source>
</evidence>
<keyword evidence="5" id="KW-1185">Reference proteome</keyword>
<organism evidence="4 5">
    <name type="scientific">Cyprinus carpio</name>
    <name type="common">Common carp</name>
    <dbReference type="NCBI Taxonomy" id="7962"/>
    <lineage>
        <taxon>Eukaryota</taxon>
        <taxon>Metazoa</taxon>
        <taxon>Chordata</taxon>
        <taxon>Craniata</taxon>
        <taxon>Vertebrata</taxon>
        <taxon>Euteleostomi</taxon>
        <taxon>Actinopterygii</taxon>
        <taxon>Neopterygii</taxon>
        <taxon>Teleostei</taxon>
        <taxon>Ostariophysi</taxon>
        <taxon>Cypriniformes</taxon>
        <taxon>Cyprinidae</taxon>
        <taxon>Cyprininae</taxon>
        <taxon>Cyprinus</taxon>
    </lineage>
</organism>
<dbReference type="PANTHER" id="PTHR21472:SF21">
    <property type="entry name" value="ENDONUCLEASE DOMAIN-CONTAINING 1 PROTEIN-LIKE-RELATED"/>
    <property type="match status" value="1"/>
</dbReference>
<evidence type="ECO:0000256" key="1">
    <source>
        <dbReference type="SAM" id="SignalP"/>
    </source>
</evidence>
<dbReference type="InterPro" id="IPR044929">
    <property type="entry name" value="DNA/RNA_non-sp_Endonuclease_sf"/>
</dbReference>
<feature type="domain" description="ENPP1-3/EXOG-like endonuclease/phosphodiesterase" evidence="2">
    <location>
        <begin position="56"/>
        <end position="264"/>
    </location>
</feature>
<dbReference type="InterPro" id="IPR039015">
    <property type="entry name" value="ENDOD1"/>
</dbReference>
<dbReference type="SMART" id="SM00892">
    <property type="entry name" value="Endonuclease_NS"/>
    <property type="match status" value="1"/>
</dbReference>
<proteinExistence type="predicted"/>
<feature type="chain" id="PRO_5034709183" evidence="1">
    <location>
        <begin position="20"/>
        <end position="592"/>
    </location>
</feature>
<dbReference type="SUPFAM" id="SSF54060">
    <property type="entry name" value="His-Me finger endonucleases"/>
    <property type="match status" value="1"/>
</dbReference>
<evidence type="ECO:0000259" key="3">
    <source>
        <dbReference type="SMART" id="SM00892"/>
    </source>
</evidence>
<dbReference type="GO" id="GO:0046872">
    <property type="term" value="F:metal ion binding"/>
    <property type="evidence" value="ECO:0007669"/>
    <property type="project" value="InterPro"/>
</dbReference>
<feature type="domain" description="DNA/RNA non-specific endonuclease/pyrophosphatase/phosphodiesterase" evidence="3">
    <location>
        <begin position="55"/>
        <end position="281"/>
    </location>
</feature>